<comment type="similarity">
    <text evidence="5 18">Belongs to the CDS family.</text>
</comment>
<dbReference type="UniPathway" id="UPA00557">
    <property type="reaction ID" value="UER00614"/>
</dbReference>
<keyword evidence="11 18" id="KW-0812">Transmembrane</keyword>
<dbReference type="PROSITE" id="PS51257">
    <property type="entry name" value="PROKAR_LIPOPROTEIN"/>
    <property type="match status" value="1"/>
</dbReference>
<feature type="transmembrane region" description="Helical" evidence="19">
    <location>
        <begin position="53"/>
        <end position="70"/>
    </location>
</feature>
<dbReference type="GO" id="GO:0016024">
    <property type="term" value="P:CDP-diacylglycerol biosynthetic process"/>
    <property type="evidence" value="ECO:0007669"/>
    <property type="project" value="UniProtKB-UniPathway"/>
</dbReference>
<comment type="pathway">
    <text evidence="3 18">Phospholipid metabolism; CDP-diacylglycerol biosynthesis; CDP-diacylglycerol from sn-glycerol 3-phosphate: step 3/3.</text>
</comment>
<dbReference type="InterPro" id="IPR000374">
    <property type="entry name" value="PC_trans"/>
</dbReference>
<evidence type="ECO:0000256" key="12">
    <source>
        <dbReference type="ARBA" id="ARBA00022695"/>
    </source>
</evidence>
<dbReference type="EC" id="2.7.7.41" evidence="6 18"/>
<keyword evidence="14" id="KW-0443">Lipid metabolism</keyword>
<dbReference type="Proteomes" id="UP000030418">
    <property type="component" value="Unassembled WGS sequence"/>
</dbReference>
<feature type="transmembrane region" description="Helical" evidence="19">
    <location>
        <begin position="222"/>
        <end position="240"/>
    </location>
</feature>
<keyword evidence="10 18" id="KW-0808">Transferase</keyword>
<evidence type="ECO:0000256" key="7">
    <source>
        <dbReference type="ARBA" id="ARBA00019373"/>
    </source>
</evidence>
<protein>
    <recommendedName>
        <fullName evidence="7 18">Phosphatidate cytidylyltransferase</fullName>
        <ecNumber evidence="6 18">2.7.7.41</ecNumber>
    </recommendedName>
</protein>
<evidence type="ECO:0000313" key="20">
    <source>
        <dbReference type="EMBL" id="KGQ30974.1"/>
    </source>
</evidence>
<sequence>MLKARILSALVLVAIVFIVLFVFPPLLFACTVALLVTLAVWEWTQFANIKQPIVRLIIATIAAAFLYLFLYANSDYISVGNILNNMSELLIVSSLVWWIIAFCLVLSYPKSTAFWGNSSIAQLLFAFFTLVPFFLSLMALRFYHYNSNPYQGIVLLLYVFLLVWAADTGAYFAGRKFGKHKLAPKVSPGKTWQGAIGGVLLSALVACIFLSITPFYQQSDLSFLQLITVSILTVFVSILGDLSESMFKRHCGIKDSSQLIPGHGGIMDRIDSLTAALPVFSAFFFVLN</sequence>
<dbReference type="AlphaFoldDB" id="A0A0A2Y0A0"/>
<evidence type="ECO:0000256" key="17">
    <source>
        <dbReference type="ARBA" id="ARBA00023264"/>
    </source>
</evidence>
<evidence type="ECO:0000256" key="4">
    <source>
        <dbReference type="ARBA" id="ARBA00005189"/>
    </source>
</evidence>
<evidence type="ECO:0000256" key="6">
    <source>
        <dbReference type="ARBA" id="ARBA00012487"/>
    </source>
</evidence>
<keyword evidence="17" id="KW-1208">Phospholipid metabolism</keyword>
<name>A0A0A2Y0A0_9PAST</name>
<comment type="catalytic activity">
    <reaction evidence="1 18">
        <text>a 1,2-diacyl-sn-glycero-3-phosphate + CTP + H(+) = a CDP-1,2-diacyl-sn-glycerol + diphosphate</text>
        <dbReference type="Rhea" id="RHEA:16229"/>
        <dbReference type="ChEBI" id="CHEBI:15378"/>
        <dbReference type="ChEBI" id="CHEBI:33019"/>
        <dbReference type="ChEBI" id="CHEBI:37563"/>
        <dbReference type="ChEBI" id="CHEBI:58332"/>
        <dbReference type="ChEBI" id="CHEBI:58608"/>
        <dbReference type="EC" id="2.7.7.41"/>
    </reaction>
</comment>
<dbReference type="EMBL" id="JPXY01000039">
    <property type="protein sequence ID" value="KGQ30974.1"/>
    <property type="molecule type" value="Genomic_DNA"/>
</dbReference>
<evidence type="ECO:0000256" key="8">
    <source>
        <dbReference type="ARBA" id="ARBA00022475"/>
    </source>
</evidence>
<dbReference type="PROSITE" id="PS01315">
    <property type="entry name" value="CDS"/>
    <property type="match status" value="1"/>
</dbReference>
<evidence type="ECO:0000256" key="15">
    <source>
        <dbReference type="ARBA" id="ARBA00023136"/>
    </source>
</evidence>
<feature type="transmembrane region" description="Helical" evidence="19">
    <location>
        <begin position="90"/>
        <end position="108"/>
    </location>
</feature>
<evidence type="ECO:0000256" key="10">
    <source>
        <dbReference type="ARBA" id="ARBA00022679"/>
    </source>
</evidence>
<proteinExistence type="inferred from homology"/>
<evidence type="ECO:0000256" key="14">
    <source>
        <dbReference type="ARBA" id="ARBA00023098"/>
    </source>
</evidence>
<gene>
    <name evidence="20" type="ORF">P375_08670</name>
</gene>
<keyword evidence="13 19" id="KW-1133">Transmembrane helix</keyword>
<dbReference type="GO" id="GO:0005886">
    <property type="term" value="C:plasma membrane"/>
    <property type="evidence" value="ECO:0007669"/>
    <property type="project" value="UniProtKB-SubCell"/>
</dbReference>
<feature type="transmembrane region" description="Helical" evidence="19">
    <location>
        <begin position="120"/>
        <end position="143"/>
    </location>
</feature>
<evidence type="ECO:0000256" key="11">
    <source>
        <dbReference type="ARBA" id="ARBA00022692"/>
    </source>
</evidence>
<evidence type="ECO:0000256" key="16">
    <source>
        <dbReference type="ARBA" id="ARBA00023209"/>
    </source>
</evidence>
<comment type="subcellular location">
    <subcellularLocation>
        <location evidence="2">Cell membrane</location>
        <topology evidence="2">Multi-pass membrane protein</topology>
    </subcellularLocation>
</comment>
<evidence type="ECO:0000256" key="5">
    <source>
        <dbReference type="ARBA" id="ARBA00010185"/>
    </source>
</evidence>
<evidence type="ECO:0000256" key="19">
    <source>
        <dbReference type="SAM" id="Phobius"/>
    </source>
</evidence>
<keyword evidence="16" id="KW-0594">Phospholipid biosynthesis</keyword>
<keyword evidence="15 19" id="KW-0472">Membrane</keyword>
<dbReference type="RefSeq" id="WP_039136078.1">
    <property type="nucleotide sequence ID" value="NZ_JPXY01000039.1"/>
</dbReference>
<keyword evidence="8" id="KW-1003">Cell membrane</keyword>
<evidence type="ECO:0000313" key="21">
    <source>
        <dbReference type="Proteomes" id="UP000030418"/>
    </source>
</evidence>
<evidence type="ECO:0000256" key="18">
    <source>
        <dbReference type="RuleBase" id="RU003938"/>
    </source>
</evidence>
<feature type="transmembrane region" description="Helical" evidence="19">
    <location>
        <begin position="195"/>
        <end position="216"/>
    </location>
</feature>
<evidence type="ECO:0000256" key="3">
    <source>
        <dbReference type="ARBA" id="ARBA00005119"/>
    </source>
</evidence>
<comment type="caution">
    <text evidence="20">The sequence shown here is derived from an EMBL/GenBank/DDBJ whole genome shotgun (WGS) entry which is preliminary data.</text>
</comment>
<keyword evidence="21" id="KW-1185">Reference proteome</keyword>
<dbReference type="GO" id="GO:0004605">
    <property type="term" value="F:phosphatidate cytidylyltransferase activity"/>
    <property type="evidence" value="ECO:0007669"/>
    <property type="project" value="UniProtKB-EC"/>
</dbReference>
<feature type="transmembrane region" description="Helical" evidence="19">
    <location>
        <begin position="155"/>
        <end position="174"/>
    </location>
</feature>
<keyword evidence="9" id="KW-0444">Lipid biosynthesis</keyword>
<reference evidence="20 21" key="1">
    <citation type="submission" date="2014-08" db="EMBL/GenBank/DDBJ databases">
        <title>Chaperone-usher fimbriae in a diverse selection of Gallibacterium genomes.</title>
        <authorList>
            <person name="Kudirkiene E."/>
            <person name="Bager R.J."/>
            <person name="Johnson T.J."/>
            <person name="Bojesen A.M."/>
        </authorList>
    </citation>
    <scope>NUCLEOTIDE SEQUENCE [LARGE SCALE GENOMIC DNA]</scope>
    <source>
        <strain evidence="20 21">CCM5976</strain>
    </source>
</reference>
<evidence type="ECO:0000256" key="1">
    <source>
        <dbReference type="ARBA" id="ARBA00001698"/>
    </source>
</evidence>
<dbReference type="Pfam" id="PF01148">
    <property type="entry name" value="CTP_transf_1"/>
    <property type="match status" value="1"/>
</dbReference>
<keyword evidence="12 18" id="KW-0548">Nucleotidyltransferase</keyword>
<evidence type="ECO:0000256" key="13">
    <source>
        <dbReference type="ARBA" id="ARBA00022989"/>
    </source>
</evidence>
<feature type="transmembrane region" description="Helical" evidence="19">
    <location>
        <begin position="12"/>
        <end position="41"/>
    </location>
</feature>
<dbReference type="PANTHER" id="PTHR46382:SF1">
    <property type="entry name" value="PHOSPHATIDATE CYTIDYLYLTRANSFERASE"/>
    <property type="match status" value="1"/>
</dbReference>
<comment type="pathway">
    <text evidence="4">Lipid metabolism.</text>
</comment>
<evidence type="ECO:0000256" key="9">
    <source>
        <dbReference type="ARBA" id="ARBA00022516"/>
    </source>
</evidence>
<dbReference type="PANTHER" id="PTHR46382">
    <property type="entry name" value="PHOSPHATIDATE CYTIDYLYLTRANSFERASE"/>
    <property type="match status" value="1"/>
</dbReference>
<organism evidence="20 21">
    <name type="scientific">Gallibacterium genomosp. 2</name>
    <dbReference type="NCBI Taxonomy" id="155517"/>
    <lineage>
        <taxon>Bacteria</taxon>
        <taxon>Pseudomonadati</taxon>
        <taxon>Pseudomonadota</taxon>
        <taxon>Gammaproteobacteria</taxon>
        <taxon>Pasteurellales</taxon>
        <taxon>Pasteurellaceae</taxon>
        <taxon>Gallibacterium</taxon>
    </lineage>
</organism>
<accession>A0A0A2Y0A0</accession>
<evidence type="ECO:0000256" key="2">
    <source>
        <dbReference type="ARBA" id="ARBA00004651"/>
    </source>
</evidence>